<dbReference type="EMBL" id="CP051680">
    <property type="protein sequence ID" value="QJD82003.1"/>
    <property type="molecule type" value="Genomic_DNA"/>
</dbReference>
<organism evidence="1 2">
    <name type="scientific">Cohnella herbarum</name>
    <dbReference type="NCBI Taxonomy" id="2728023"/>
    <lineage>
        <taxon>Bacteria</taxon>
        <taxon>Bacillati</taxon>
        <taxon>Bacillota</taxon>
        <taxon>Bacilli</taxon>
        <taxon>Bacillales</taxon>
        <taxon>Paenibacillaceae</taxon>
        <taxon>Cohnella</taxon>
    </lineage>
</organism>
<keyword evidence="2" id="KW-1185">Reference proteome</keyword>
<dbReference type="RefSeq" id="WP_169278308.1">
    <property type="nucleotide sequence ID" value="NZ_CP051680.1"/>
</dbReference>
<gene>
    <name evidence="1" type="ORF">HH215_01610</name>
</gene>
<name>A0A7Z2VF05_9BACL</name>
<evidence type="ECO:0000313" key="2">
    <source>
        <dbReference type="Proteomes" id="UP000502248"/>
    </source>
</evidence>
<dbReference type="SUPFAM" id="SSF49899">
    <property type="entry name" value="Concanavalin A-like lectins/glucanases"/>
    <property type="match status" value="1"/>
</dbReference>
<proteinExistence type="predicted"/>
<dbReference type="Gene3D" id="2.60.120.200">
    <property type="match status" value="1"/>
</dbReference>
<dbReference type="Proteomes" id="UP000502248">
    <property type="component" value="Chromosome"/>
</dbReference>
<evidence type="ECO:0000313" key="1">
    <source>
        <dbReference type="EMBL" id="QJD82003.1"/>
    </source>
</evidence>
<dbReference type="InterPro" id="IPR013320">
    <property type="entry name" value="ConA-like_dom_sf"/>
</dbReference>
<reference evidence="1 2" key="1">
    <citation type="submission" date="2020-04" db="EMBL/GenBank/DDBJ databases">
        <title>Genome sequencing of novel species.</title>
        <authorList>
            <person name="Heo J."/>
            <person name="Kim S.-J."/>
            <person name="Kim J.-S."/>
            <person name="Hong S.-B."/>
            <person name="Kwon S.-W."/>
        </authorList>
    </citation>
    <scope>NUCLEOTIDE SEQUENCE [LARGE SCALE GENOMIC DNA]</scope>
    <source>
        <strain evidence="1 2">MFER-1</strain>
    </source>
</reference>
<sequence>MTTTSSLLHNHPSLVAFWDFQEAAGERRVSKGPNAIELREMSGTIERVEEGIFGPYSASLREGDWFSVPRNEAFALNIHGRNAEVTVAAWVKRSATARSHCEFIAGIWNETNEKRQYGLFLNLAIWDSGEQVCGHVSSIGGPTPGYRYCMDASIGQSPVPLDRWQFVAFTYDGEYARSYLNGKLDTRETFNPYSYRGGLYDGGEDGADFTVGAVDRSGEIGNYYAGRIGGLAVFRQALSEQEIAQMACGIKVS</sequence>
<accession>A0A7Z2VF05</accession>
<dbReference type="KEGG" id="cheb:HH215_01610"/>
<dbReference type="Pfam" id="PF13385">
    <property type="entry name" value="Laminin_G_3"/>
    <property type="match status" value="1"/>
</dbReference>
<dbReference type="AlphaFoldDB" id="A0A7Z2VF05"/>
<protein>
    <submittedName>
        <fullName evidence="1">LamG domain-containing protein</fullName>
    </submittedName>
</protein>